<evidence type="ECO:0000259" key="1">
    <source>
        <dbReference type="PROSITE" id="PS01124"/>
    </source>
</evidence>
<accession>A0ABP8LW74</accession>
<organism evidence="2 3">
    <name type="scientific">Ravibacter arvi</name>
    <dbReference type="NCBI Taxonomy" id="2051041"/>
    <lineage>
        <taxon>Bacteria</taxon>
        <taxon>Pseudomonadati</taxon>
        <taxon>Bacteroidota</taxon>
        <taxon>Cytophagia</taxon>
        <taxon>Cytophagales</taxon>
        <taxon>Spirosomataceae</taxon>
        <taxon>Ravibacter</taxon>
    </lineage>
</organism>
<proteinExistence type="predicted"/>
<dbReference type="InterPro" id="IPR018060">
    <property type="entry name" value="HTH_AraC"/>
</dbReference>
<dbReference type="Gene3D" id="1.10.10.60">
    <property type="entry name" value="Homeodomain-like"/>
    <property type="match status" value="1"/>
</dbReference>
<name>A0ABP8LW74_9BACT</name>
<evidence type="ECO:0000313" key="2">
    <source>
        <dbReference type="EMBL" id="GAA4437185.1"/>
    </source>
</evidence>
<gene>
    <name evidence="2" type="ORF">GCM10023091_16010</name>
</gene>
<keyword evidence="3" id="KW-1185">Reference proteome</keyword>
<evidence type="ECO:0000313" key="3">
    <source>
        <dbReference type="Proteomes" id="UP001501508"/>
    </source>
</evidence>
<reference evidence="3" key="1">
    <citation type="journal article" date="2019" name="Int. J. Syst. Evol. Microbiol.">
        <title>The Global Catalogue of Microorganisms (GCM) 10K type strain sequencing project: providing services to taxonomists for standard genome sequencing and annotation.</title>
        <authorList>
            <consortium name="The Broad Institute Genomics Platform"/>
            <consortium name="The Broad Institute Genome Sequencing Center for Infectious Disease"/>
            <person name="Wu L."/>
            <person name="Ma J."/>
        </authorList>
    </citation>
    <scope>NUCLEOTIDE SEQUENCE [LARGE SCALE GENOMIC DNA]</scope>
    <source>
        <strain evidence="3">JCM 31920</strain>
    </source>
</reference>
<dbReference type="EMBL" id="BAABEY010000018">
    <property type="protein sequence ID" value="GAA4437185.1"/>
    <property type="molecule type" value="Genomic_DNA"/>
</dbReference>
<feature type="domain" description="HTH araC/xylS-type" evidence="1">
    <location>
        <begin position="180"/>
        <end position="264"/>
    </location>
</feature>
<protein>
    <recommendedName>
        <fullName evidence="1">HTH araC/xylS-type domain-containing protein</fullName>
    </recommendedName>
</protein>
<dbReference type="PROSITE" id="PS01124">
    <property type="entry name" value="HTH_ARAC_FAMILY_2"/>
    <property type="match status" value="1"/>
</dbReference>
<comment type="caution">
    <text evidence="2">The sequence shown here is derived from an EMBL/GenBank/DDBJ whole genome shotgun (WGS) entry which is preliminary data.</text>
</comment>
<dbReference type="RefSeq" id="WP_345027839.1">
    <property type="nucleotide sequence ID" value="NZ_BAABEY010000018.1"/>
</dbReference>
<sequence>MTQERLKDGGIGRRITPPASEEAVFTHFYYARNDSDSPVTRHFIPSFEIFMVFSFGTPVTLAIPDREPMTGDRCLLIGPVRRAFAYTMHPGSEILSANFKHDAYYRFFGEINPGGNPVNPDESFEGTPFRNLSDSLSGLPGVDEKVAGILAFARPYLAPRAASGERIVALSELEAHLNPIKVISGEEQISERAVQLRHKKYLGYTAKEITRYKRFLQTLKFLEGKKLPVDWAETVALNGYYDQSQMIRDFKFYLNLTPTGYLASRESLCSSNVD</sequence>
<dbReference type="Proteomes" id="UP001501508">
    <property type="component" value="Unassembled WGS sequence"/>
</dbReference>